<name>A0A1A3HCC7_MYCMU</name>
<feature type="region of interest" description="Disordered" evidence="1">
    <location>
        <begin position="19"/>
        <end position="49"/>
    </location>
</feature>
<evidence type="ECO:0000256" key="1">
    <source>
        <dbReference type="SAM" id="MobiDB-lite"/>
    </source>
</evidence>
<gene>
    <name evidence="2" type="ORF">A5630_14405</name>
</gene>
<comment type="caution">
    <text evidence="2">The sequence shown here is derived from an EMBL/GenBank/DDBJ whole genome shotgun (WGS) entry which is preliminary data.</text>
</comment>
<protein>
    <submittedName>
        <fullName evidence="2">Uncharacterized protein</fullName>
    </submittedName>
</protein>
<evidence type="ECO:0000313" key="3">
    <source>
        <dbReference type="Proteomes" id="UP000093898"/>
    </source>
</evidence>
<sequence length="78" mass="8331">MAVDDAVGHELVQVPDEHALGDLGNAAPELGGAHRSVREPPQNGAFPAAVDHRQGGVDRALTDFLLRHRHDALPSLLR</sequence>
<dbReference type="AlphaFoldDB" id="A0A1A3HCC7"/>
<dbReference type="Proteomes" id="UP000093898">
    <property type="component" value="Unassembled WGS sequence"/>
</dbReference>
<reference evidence="2 3" key="1">
    <citation type="submission" date="2016-06" db="EMBL/GenBank/DDBJ databases">
        <authorList>
            <person name="Kjaerup R.B."/>
            <person name="Dalgaard T.S."/>
            <person name="Juul-Madsen H.R."/>
        </authorList>
    </citation>
    <scope>NUCLEOTIDE SEQUENCE [LARGE SCALE GENOMIC DNA]</scope>
    <source>
        <strain evidence="2 3">1127319.6</strain>
    </source>
</reference>
<dbReference type="EMBL" id="LZLC01000039">
    <property type="protein sequence ID" value="OBJ45324.1"/>
    <property type="molecule type" value="Genomic_DNA"/>
</dbReference>
<evidence type="ECO:0000313" key="2">
    <source>
        <dbReference type="EMBL" id="OBJ45324.1"/>
    </source>
</evidence>
<organism evidence="2 3">
    <name type="scientific">Mycolicibacterium mucogenicum</name>
    <name type="common">Mycobacterium mucogenicum</name>
    <dbReference type="NCBI Taxonomy" id="56689"/>
    <lineage>
        <taxon>Bacteria</taxon>
        <taxon>Bacillati</taxon>
        <taxon>Actinomycetota</taxon>
        <taxon>Actinomycetes</taxon>
        <taxon>Mycobacteriales</taxon>
        <taxon>Mycobacteriaceae</taxon>
        <taxon>Mycolicibacterium</taxon>
    </lineage>
</organism>
<accession>A0A1A3HCC7</accession>
<proteinExistence type="predicted"/>